<accession>A0A2P2DVL3</accession>
<organism evidence="2 3">
    <name type="scientific">Leptospira ryugenii</name>
    <dbReference type="NCBI Taxonomy" id="1917863"/>
    <lineage>
        <taxon>Bacteria</taxon>
        <taxon>Pseudomonadati</taxon>
        <taxon>Spirochaetota</taxon>
        <taxon>Spirochaetia</taxon>
        <taxon>Leptospirales</taxon>
        <taxon>Leptospiraceae</taxon>
        <taxon>Leptospira</taxon>
    </lineage>
</organism>
<reference evidence="2 3" key="1">
    <citation type="submission" date="2018-02" db="EMBL/GenBank/DDBJ databases">
        <title>Novel Leptospira species isolated from soil and water in Japan.</title>
        <authorList>
            <person name="Nakao R."/>
            <person name="Masuzawa T."/>
        </authorList>
    </citation>
    <scope>NUCLEOTIDE SEQUENCE [LARGE SCALE GENOMIC DNA]</scope>
    <source>
        <strain evidence="2 3">YH101</strain>
    </source>
</reference>
<proteinExistence type="predicted"/>
<keyword evidence="3" id="KW-1185">Reference proteome</keyword>
<gene>
    <name evidence="2" type="ORF">LPTSP4_01820</name>
</gene>
<name>A0A2P2DVL3_9LEPT</name>
<evidence type="ECO:0000313" key="2">
    <source>
        <dbReference type="EMBL" id="GBF48682.1"/>
    </source>
</evidence>
<comment type="caution">
    <text evidence="2">The sequence shown here is derived from an EMBL/GenBank/DDBJ whole genome shotgun (WGS) entry which is preliminary data.</text>
</comment>
<dbReference type="EMBL" id="BFBB01000002">
    <property type="protein sequence ID" value="GBF48682.1"/>
    <property type="molecule type" value="Genomic_DNA"/>
</dbReference>
<evidence type="ECO:0000256" key="1">
    <source>
        <dbReference type="SAM" id="MobiDB-lite"/>
    </source>
</evidence>
<feature type="region of interest" description="Disordered" evidence="1">
    <location>
        <begin position="1"/>
        <end position="23"/>
    </location>
</feature>
<sequence length="66" mass="7655">MMGRIRMHEKTIGAKSDCQSRKRESATEKLTAWESVRPKKVKFLKTSRIPSILKNTPNTHPMMIWG</sequence>
<evidence type="ECO:0000313" key="3">
    <source>
        <dbReference type="Proteomes" id="UP000245133"/>
    </source>
</evidence>
<dbReference type="Proteomes" id="UP000245133">
    <property type="component" value="Unassembled WGS sequence"/>
</dbReference>
<dbReference type="AlphaFoldDB" id="A0A2P2DVL3"/>
<protein>
    <submittedName>
        <fullName evidence="2">Uncharacterized protein</fullName>
    </submittedName>
</protein>